<reference evidence="1" key="1">
    <citation type="submission" date="2023-04" db="EMBL/GenBank/DDBJ databases">
        <title>A chromosome-level genome assembly of the parasitoid wasp Eretmocerus hayati.</title>
        <authorList>
            <person name="Zhong Y."/>
            <person name="Liu S."/>
            <person name="Liu Y."/>
        </authorList>
    </citation>
    <scope>NUCLEOTIDE SEQUENCE</scope>
    <source>
        <strain evidence="1">ZJU_SS_LIU_2023</strain>
    </source>
</reference>
<organism evidence="1 2">
    <name type="scientific">Eretmocerus hayati</name>
    <dbReference type="NCBI Taxonomy" id="131215"/>
    <lineage>
        <taxon>Eukaryota</taxon>
        <taxon>Metazoa</taxon>
        <taxon>Ecdysozoa</taxon>
        <taxon>Arthropoda</taxon>
        <taxon>Hexapoda</taxon>
        <taxon>Insecta</taxon>
        <taxon>Pterygota</taxon>
        <taxon>Neoptera</taxon>
        <taxon>Endopterygota</taxon>
        <taxon>Hymenoptera</taxon>
        <taxon>Apocrita</taxon>
        <taxon>Proctotrupomorpha</taxon>
        <taxon>Chalcidoidea</taxon>
        <taxon>Aphelinidae</taxon>
        <taxon>Aphelininae</taxon>
        <taxon>Eretmocerus</taxon>
    </lineage>
</organism>
<dbReference type="EMBL" id="CM056743">
    <property type="protein sequence ID" value="KAJ8668803.1"/>
    <property type="molecule type" value="Genomic_DNA"/>
</dbReference>
<proteinExistence type="predicted"/>
<protein>
    <submittedName>
        <fullName evidence="1">Uncharacterized protein</fullName>
    </submittedName>
</protein>
<name>A0ACC2NCW7_9HYME</name>
<sequence>MDQDFKELANDESITNHLTQFTKAVDDIQEALKFIEDPEIYDKLSNSQKIQFNLLMSFGLNGLFWMYLRSEGLDPTNHQLKNENERLKQSMVRAKQIHDRNTRMPRLNRDAAQRFIRSSLWVPVDRAEDANENPANQSGENWDKES</sequence>
<comment type="caution">
    <text evidence="1">The sequence shown here is derived from an EMBL/GenBank/DDBJ whole genome shotgun (WGS) entry which is preliminary data.</text>
</comment>
<keyword evidence="2" id="KW-1185">Reference proteome</keyword>
<evidence type="ECO:0000313" key="1">
    <source>
        <dbReference type="EMBL" id="KAJ8668803.1"/>
    </source>
</evidence>
<accession>A0ACC2NCW7</accession>
<gene>
    <name evidence="1" type="ORF">QAD02_000062</name>
</gene>
<dbReference type="Proteomes" id="UP001239111">
    <property type="component" value="Chromosome 3"/>
</dbReference>
<evidence type="ECO:0000313" key="2">
    <source>
        <dbReference type="Proteomes" id="UP001239111"/>
    </source>
</evidence>